<dbReference type="PROSITE" id="PS51154">
    <property type="entry name" value="MACRO"/>
    <property type="match status" value="1"/>
</dbReference>
<dbReference type="KEGG" id="nti:DNFV4_04535"/>
<evidence type="ECO:0000259" key="1">
    <source>
        <dbReference type="PROSITE" id="PS51154"/>
    </source>
</evidence>
<dbReference type="AlphaFoldDB" id="A0AA86N3Q8"/>
<dbReference type="SMART" id="SM00506">
    <property type="entry name" value="A1pp"/>
    <property type="match status" value="1"/>
</dbReference>
<dbReference type="InterPro" id="IPR043472">
    <property type="entry name" value="Macro_dom-like"/>
</dbReference>
<dbReference type="PANTHER" id="PTHR11106:SF111">
    <property type="entry name" value="MACRO DOMAIN-CONTAINING PROTEIN"/>
    <property type="match status" value="1"/>
</dbReference>
<sequence length="175" mass="18193">MSLHITVIQGSILDANAEVIVNAANSHGFMGGGVAGVIKRAAGIEVEQEAVKQAPIAVGRAVLTSGGKTLFKGIIHAPTMPEPGMRIPAENVSRATKAALDLADEKGFVSIAIPGMGTGVGGVEPEDAARHMIRAIRLVSPRSLQNVILVDIDAAMVAAWRNELMQPGKRPAYDA</sequence>
<dbReference type="InterPro" id="IPR002589">
    <property type="entry name" value="Macro_dom"/>
</dbReference>
<gene>
    <name evidence="2" type="ORF">DNFV4_04535</name>
</gene>
<feature type="domain" description="Macro" evidence="1">
    <location>
        <begin position="1"/>
        <end position="168"/>
    </location>
</feature>
<dbReference type="Proteomes" id="UP001179121">
    <property type="component" value="Chromosome"/>
</dbReference>
<keyword evidence="3" id="KW-1185">Reference proteome</keyword>
<name>A0AA86N3Q8_9BACT</name>
<dbReference type="Gene3D" id="3.40.220.10">
    <property type="entry name" value="Leucine Aminopeptidase, subunit E, domain 1"/>
    <property type="match status" value="1"/>
</dbReference>
<evidence type="ECO:0000313" key="3">
    <source>
        <dbReference type="Proteomes" id="UP001179121"/>
    </source>
</evidence>
<dbReference type="PANTHER" id="PTHR11106">
    <property type="entry name" value="GANGLIOSIDE INDUCED DIFFERENTIATION ASSOCIATED PROTEIN 2-RELATED"/>
    <property type="match status" value="1"/>
</dbReference>
<reference evidence="2" key="1">
    <citation type="submission" date="2022-10" db="EMBL/GenBank/DDBJ databases">
        <authorList>
            <person name="Koch H."/>
        </authorList>
    </citation>
    <scope>NUCLEOTIDE SEQUENCE</scope>
    <source>
        <strain evidence="2">DNF</strain>
    </source>
</reference>
<organism evidence="2 3">
    <name type="scientific">Nitrospira tepida</name>
    <dbReference type="NCBI Taxonomy" id="2973512"/>
    <lineage>
        <taxon>Bacteria</taxon>
        <taxon>Pseudomonadati</taxon>
        <taxon>Nitrospirota</taxon>
        <taxon>Nitrospiria</taxon>
        <taxon>Nitrospirales</taxon>
        <taxon>Nitrospiraceae</taxon>
        <taxon>Nitrospira</taxon>
    </lineage>
</organism>
<proteinExistence type="predicted"/>
<dbReference type="EMBL" id="OX365700">
    <property type="protein sequence ID" value="CAI4034091.1"/>
    <property type="molecule type" value="Genomic_DNA"/>
</dbReference>
<dbReference type="RefSeq" id="WP_289271507.1">
    <property type="nucleotide sequence ID" value="NZ_OX365700.1"/>
</dbReference>
<evidence type="ECO:0000313" key="2">
    <source>
        <dbReference type="EMBL" id="CAI4034091.1"/>
    </source>
</evidence>
<dbReference type="Pfam" id="PF01661">
    <property type="entry name" value="Macro"/>
    <property type="match status" value="1"/>
</dbReference>
<protein>
    <submittedName>
        <fullName evidence="2">O-acetyl-ADP-ribose deacetylase</fullName>
    </submittedName>
</protein>
<accession>A0AA86N3Q8</accession>
<dbReference type="SUPFAM" id="SSF52949">
    <property type="entry name" value="Macro domain-like"/>
    <property type="match status" value="1"/>
</dbReference>